<protein>
    <recommendedName>
        <fullName evidence="8">Homoserine kinase</fullName>
        <shortName evidence="8">HK</shortName>
        <shortName evidence="8">HSK</shortName>
        <ecNumber evidence="8">2.7.1.39</ecNumber>
    </recommendedName>
</protein>
<gene>
    <name evidence="8" type="primary">thrB</name>
    <name evidence="10" type="ORF">EVA68_00575</name>
</gene>
<evidence type="ECO:0000256" key="3">
    <source>
        <dbReference type="ARBA" id="ARBA00022697"/>
    </source>
</evidence>
<dbReference type="Gene3D" id="3.30.200.20">
    <property type="entry name" value="Phosphorylase Kinase, domain 1"/>
    <property type="match status" value="1"/>
</dbReference>
<evidence type="ECO:0000313" key="11">
    <source>
        <dbReference type="Proteomes" id="UP000316199"/>
    </source>
</evidence>
<dbReference type="GO" id="GO:0005524">
    <property type="term" value="F:ATP binding"/>
    <property type="evidence" value="ECO:0007669"/>
    <property type="project" value="UniProtKB-KW"/>
</dbReference>
<keyword evidence="4 8" id="KW-0547">Nucleotide-binding</keyword>
<organism evidence="10 11">
    <name type="scientific">OM182 bacterium</name>
    <dbReference type="NCBI Taxonomy" id="2510334"/>
    <lineage>
        <taxon>Bacteria</taxon>
        <taxon>Pseudomonadati</taxon>
        <taxon>Pseudomonadota</taxon>
        <taxon>Gammaproteobacteria</taxon>
        <taxon>OMG group</taxon>
        <taxon>OM182 clade</taxon>
    </lineage>
</organism>
<proteinExistence type="inferred from homology"/>
<keyword evidence="3 8" id="KW-0791">Threonine biosynthesis</keyword>
<dbReference type="PANTHER" id="PTHR21064:SF6">
    <property type="entry name" value="AMINOGLYCOSIDE PHOSPHOTRANSFERASE DOMAIN-CONTAINING PROTEIN"/>
    <property type="match status" value="1"/>
</dbReference>
<dbReference type="SUPFAM" id="SSF56112">
    <property type="entry name" value="Protein kinase-like (PK-like)"/>
    <property type="match status" value="1"/>
</dbReference>
<evidence type="ECO:0000259" key="9">
    <source>
        <dbReference type="Pfam" id="PF01636"/>
    </source>
</evidence>
<dbReference type="UniPathway" id="UPA00050">
    <property type="reaction ID" value="UER00064"/>
</dbReference>
<sequence>MAAYTTFTREALIGYVRMFGIGDLESFEPITEGIENSNYFVTMIEHNTKREYVLSIIEQLGLEELSFFSQILQRLSSSGIPVPVPKRTLDGMTSTIFCGKPTLLTPRLKGMHVRDPSTDQCQILGKTLATIHLNLSTEECFRDNPYSPDWMEMTITENTEDLSKSDVIMLNEITQDYRIAQDNDLPSGIIHGDLFRDNVLFKANEALAILDFFNACNDFLLQDVAIAINDWCVNKNGGLVKSRGDAFLDGYSEVRALEEEELKNLTKYRIFSAARLALTRQKRDKSGARLKDPEEYLSLTRQLYQYDYER</sequence>
<evidence type="ECO:0000256" key="1">
    <source>
        <dbReference type="ARBA" id="ARBA00022605"/>
    </source>
</evidence>
<comment type="catalytic activity">
    <reaction evidence="8">
        <text>L-homoserine + ATP = O-phospho-L-homoserine + ADP + H(+)</text>
        <dbReference type="Rhea" id="RHEA:13985"/>
        <dbReference type="ChEBI" id="CHEBI:15378"/>
        <dbReference type="ChEBI" id="CHEBI:30616"/>
        <dbReference type="ChEBI" id="CHEBI:57476"/>
        <dbReference type="ChEBI" id="CHEBI:57590"/>
        <dbReference type="ChEBI" id="CHEBI:456216"/>
        <dbReference type="EC" id="2.7.1.39"/>
    </reaction>
</comment>
<evidence type="ECO:0000256" key="7">
    <source>
        <dbReference type="ARBA" id="ARBA00038240"/>
    </source>
</evidence>
<evidence type="ECO:0000256" key="2">
    <source>
        <dbReference type="ARBA" id="ARBA00022679"/>
    </source>
</evidence>
<dbReference type="EC" id="2.7.1.39" evidence="8"/>
<dbReference type="InterPro" id="IPR011009">
    <property type="entry name" value="Kinase-like_dom_sf"/>
</dbReference>
<dbReference type="Gene3D" id="3.90.1200.10">
    <property type="match status" value="1"/>
</dbReference>
<accession>A0A520S5Q4</accession>
<dbReference type="GO" id="GO:0004413">
    <property type="term" value="F:homoserine kinase activity"/>
    <property type="evidence" value="ECO:0007669"/>
    <property type="project" value="UniProtKB-UniRule"/>
</dbReference>
<dbReference type="InterPro" id="IPR005280">
    <property type="entry name" value="Homoserine_kinase_II"/>
</dbReference>
<keyword evidence="6 8" id="KW-0067">ATP-binding</keyword>
<evidence type="ECO:0000313" key="10">
    <source>
        <dbReference type="EMBL" id="RZO77754.1"/>
    </source>
</evidence>
<evidence type="ECO:0000256" key="4">
    <source>
        <dbReference type="ARBA" id="ARBA00022741"/>
    </source>
</evidence>
<feature type="domain" description="Aminoglycoside phosphotransferase" evidence="9">
    <location>
        <begin position="27"/>
        <end position="257"/>
    </location>
</feature>
<dbReference type="InterPro" id="IPR002575">
    <property type="entry name" value="Aminoglycoside_PTrfase"/>
</dbReference>
<evidence type="ECO:0000256" key="6">
    <source>
        <dbReference type="ARBA" id="ARBA00022840"/>
    </source>
</evidence>
<evidence type="ECO:0000256" key="8">
    <source>
        <dbReference type="HAMAP-Rule" id="MF_00301"/>
    </source>
</evidence>
<comment type="caution">
    <text evidence="10">The sequence shown here is derived from an EMBL/GenBank/DDBJ whole genome shotgun (WGS) entry which is preliminary data.</text>
</comment>
<dbReference type="AlphaFoldDB" id="A0A520S5Q4"/>
<dbReference type="GO" id="GO:0009088">
    <property type="term" value="P:threonine biosynthetic process"/>
    <property type="evidence" value="ECO:0007669"/>
    <property type="project" value="UniProtKB-UniRule"/>
</dbReference>
<keyword evidence="1 8" id="KW-0028">Amino-acid biosynthesis</keyword>
<dbReference type="InterPro" id="IPR050249">
    <property type="entry name" value="Pseudomonas-type_ThrB"/>
</dbReference>
<name>A0A520S5Q4_9GAMM</name>
<evidence type="ECO:0000256" key="5">
    <source>
        <dbReference type="ARBA" id="ARBA00022777"/>
    </source>
</evidence>
<comment type="pathway">
    <text evidence="8">Amino-acid biosynthesis; L-threonine biosynthesis; L-threonine from L-aspartate: step 4/5.</text>
</comment>
<dbReference type="Proteomes" id="UP000316199">
    <property type="component" value="Unassembled WGS sequence"/>
</dbReference>
<dbReference type="CDD" id="cd05153">
    <property type="entry name" value="HomoserineK_II"/>
    <property type="match status" value="1"/>
</dbReference>
<reference evidence="10 11" key="1">
    <citation type="submission" date="2019-02" db="EMBL/GenBank/DDBJ databases">
        <title>Prokaryotic population dynamics and viral predation in marine succession experiment using metagenomics: the confinement effect.</title>
        <authorList>
            <person name="Haro-Moreno J.M."/>
            <person name="Rodriguez-Valera F."/>
            <person name="Lopez-Perez M."/>
        </authorList>
    </citation>
    <scope>NUCLEOTIDE SEQUENCE [LARGE SCALE GENOMIC DNA]</scope>
    <source>
        <strain evidence="10">MED-G157</strain>
    </source>
</reference>
<dbReference type="HAMAP" id="MF_00301">
    <property type="entry name" value="Homoser_kinase_2"/>
    <property type="match status" value="1"/>
</dbReference>
<dbReference type="PANTHER" id="PTHR21064">
    <property type="entry name" value="AMINOGLYCOSIDE PHOSPHOTRANSFERASE DOMAIN-CONTAINING PROTEIN-RELATED"/>
    <property type="match status" value="1"/>
</dbReference>
<dbReference type="Pfam" id="PF01636">
    <property type="entry name" value="APH"/>
    <property type="match status" value="1"/>
</dbReference>
<dbReference type="EMBL" id="SHAG01000001">
    <property type="protein sequence ID" value="RZO77754.1"/>
    <property type="molecule type" value="Genomic_DNA"/>
</dbReference>
<keyword evidence="5 8" id="KW-0418">Kinase</keyword>
<comment type="similarity">
    <text evidence="7 8">Belongs to the pseudomonas-type ThrB family.</text>
</comment>
<keyword evidence="2 8" id="KW-0808">Transferase</keyword>